<accession>A0A914CCE1</accession>
<feature type="compositionally biased region" description="Basic and acidic residues" evidence="1">
    <location>
        <begin position="89"/>
        <end position="100"/>
    </location>
</feature>
<reference evidence="3" key="1">
    <citation type="submission" date="2022-11" db="UniProtKB">
        <authorList>
            <consortium name="WormBaseParasite"/>
        </authorList>
    </citation>
    <scope>IDENTIFICATION</scope>
</reference>
<dbReference type="GO" id="GO:0045504">
    <property type="term" value="F:dynein heavy chain binding"/>
    <property type="evidence" value="ECO:0007669"/>
    <property type="project" value="InterPro"/>
</dbReference>
<evidence type="ECO:0000313" key="3">
    <source>
        <dbReference type="WBParaSite" id="ACRNAN_Path_830.g3159.t1"/>
    </source>
</evidence>
<dbReference type="WBParaSite" id="ACRNAN_Path_830.g3159.t1">
    <property type="protein sequence ID" value="ACRNAN_Path_830.g3159.t1"/>
    <property type="gene ID" value="ACRNAN_Path_830.g3159"/>
</dbReference>
<dbReference type="SUPFAM" id="SSF50978">
    <property type="entry name" value="WD40 repeat-like"/>
    <property type="match status" value="1"/>
</dbReference>
<dbReference type="AlphaFoldDB" id="A0A914CCE1"/>
<dbReference type="PANTHER" id="PTHR16022">
    <property type="entry name" value="WD REPEAT DOMAIN 60"/>
    <property type="match status" value="1"/>
</dbReference>
<dbReference type="GO" id="GO:0005929">
    <property type="term" value="C:cilium"/>
    <property type="evidence" value="ECO:0007669"/>
    <property type="project" value="GOC"/>
</dbReference>
<dbReference type="Gene3D" id="2.130.10.10">
    <property type="entry name" value="YVTN repeat-like/Quinoprotein amine dehydrogenase"/>
    <property type="match status" value="1"/>
</dbReference>
<dbReference type="Proteomes" id="UP000887540">
    <property type="component" value="Unplaced"/>
</dbReference>
<dbReference type="GO" id="GO:0005868">
    <property type="term" value="C:cytoplasmic dynein complex"/>
    <property type="evidence" value="ECO:0007669"/>
    <property type="project" value="InterPro"/>
</dbReference>
<feature type="compositionally biased region" description="Basic and acidic residues" evidence="1">
    <location>
        <begin position="57"/>
        <end position="75"/>
    </location>
</feature>
<dbReference type="InterPro" id="IPR042505">
    <property type="entry name" value="DYNC2I1"/>
</dbReference>
<evidence type="ECO:0000256" key="1">
    <source>
        <dbReference type="SAM" id="MobiDB-lite"/>
    </source>
</evidence>
<dbReference type="GO" id="GO:0045503">
    <property type="term" value="F:dynein light chain binding"/>
    <property type="evidence" value="ECO:0007669"/>
    <property type="project" value="InterPro"/>
</dbReference>
<feature type="region of interest" description="Disordered" evidence="1">
    <location>
        <begin position="1"/>
        <end position="143"/>
    </location>
</feature>
<name>A0A914CCE1_9BILA</name>
<protein>
    <submittedName>
        <fullName evidence="3">WD repeat-containing protein 60</fullName>
    </submittedName>
</protein>
<dbReference type="InterPro" id="IPR036322">
    <property type="entry name" value="WD40_repeat_dom_sf"/>
</dbReference>
<dbReference type="GO" id="GO:0042073">
    <property type="term" value="P:intraciliary transport"/>
    <property type="evidence" value="ECO:0007669"/>
    <property type="project" value="InterPro"/>
</dbReference>
<feature type="compositionally biased region" description="Acidic residues" evidence="1">
    <location>
        <begin position="110"/>
        <end position="136"/>
    </location>
</feature>
<dbReference type="InterPro" id="IPR015943">
    <property type="entry name" value="WD40/YVTN_repeat-like_dom_sf"/>
</dbReference>
<sequence>MSEKRASSKSRIPTKESRTTSENRSRSKSRTKEKTKKGSEKEEKPRKSLENGSSKPSRSDKENKPRDNKEKDGKKDKKHKESSHKSRSKDKNDGEAKSTGETKAPLIEEPIVDEYEYEDDFEEYEEDFEEESENESNEVATKSVPKIEEPVNKNIESAVNGEALEEESTLLKRLNSRRDPTPQIAIQHTNEQAKIRDKPQRVTSATRKFNFENAREINLSDYSEAMNKFSRLKQLIGLEITHQQIADIPPIRDYEFYIQLFGKGNRTQTSTQTGEDNLNSECQTEIPENETVWTQFPATDHLGWGREVSNKNTFTGDFDDQPGTSSTALTLTAQSMRLAKFVDVAGQLITDLISAEMIEGQQFHLQNKSKLAFSTGYNTISLTNLFKDYRANNVIVKPTKTSHILIAYFTIDSNLPSLEKKSILLEFNLNSPTAPTFVFICENEVSSICYGVEGSNSIFAGLKDGSCVAWDTRESEYQHTGRRLPWPDIKEPLCARLPSYDTSFCSIDKSIQKYADSAIIAVKAVGSDQAESIYQLVNLNESGIITVWMVIENLENFEFDLDLGMRPDAKMKLNKINTIDCNVAATSFHTLVANNMAVNPKNLYQLIIAASNGLILNINRVRTAFNGPRQYITGVTAEVLCVKFSPFDEKVFVAGLSNGYILIYREDQYQPVVTLIPPNSSRLAVTHIEWSANTAHLLYSVHNGDRILVWDLATGKSPIHICDLQTEISSKVLSTDSWKDDRGVGFMALGLSNGEVVIHSLERIVAKKEDNLFEIIELLEQRF</sequence>
<keyword evidence="2" id="KW-1185">Reference proteome</keyword>
<dbReference type="PANTHER" id="PTHR16022:SF0">
    <property type="entry name" value="CYTOPLASMIC DYNEIN 2 INTERMEDIATE CHAIN 1"/>
    <property type="match status" value="1"/>
</dbReference>
<organism evidence="2 3">
    <name type="scientific">Acrobeloides nanus</name>
    <dbReference type="NCBI Taxonomy" id="290746"/>
    <lineage>
        <taxon>Eukaryota</taxon>
        <taxon>Metazoa</taxon>
        <taxon>Ecdysozoa</taxon>
        <taxon>Nematoda</taxon>
        <taxon>Chromadorea</taxon>
        <taxon>Rhabditida</taxon>
        <taxon>Tylenchina</taxon>
        <taxon>Cephalobomorpha</taxon>
        <taxon>Cephaloboidea</taxon>
        <taxon>Cephalobidae</taxon>
        <taxon>Acrobeloides</taxon>
    </lineage>
</organism>
<dbReference type="InterPro" id="IPR001680">
    <property type="entry name" value="WD40_rpt"/>
</dbReference>
<feature type="compositionally biased region" description="Basic and acidic residues" evidence="1">
    <location>
        <begin position="13"/>
        <end position="49"/>
    </location>
</feature>
<feature type="compositionally biased region" description="Basic residues" evidence="1">
    <location>
        <begin position="76"/>
        <end position="88"/>
    </location>
</feature>
<dbReference type="SMART" id="SM00320">
    <property type="entry name" value="WD40"/>
    <property type="match status" value="3"/>
</dbReference>
<evidence type="ECO:0000313" key="2">
    <source>
        <dbReference type="Proteomes" id="UP000887540"/>
    </source>
</evidence>
<proteinExistence type="predicted"/>